<dbReference type="Gene3D" id="1.10.357.10">
    <property type="entry name" value="Tetracycline Repressor, domain 2"/>
    <property type="match status" value="1"/>
</dbReference>
<dbReference type="PROSITE" id="PS50977">
    <property type="entry name" value="HTH_TETR_2"/>
    <property type="match status" value="1"/>
</dbReference>
<dbReference type="InterPro" id="IPR001647">
    <property type="entry name" value="HTH_TetR"/>
</dbReference>
<evidence type="ECO:0000313" key="4">
    <source>
        <dbReference type="EMBL" id="GAA5153084.1"/>
    </source>
</evidence>
<sequence length="227" mass="25000">MAQRQDGRQSRWTQHNAERRLRILDAATAVIEAGPPGEEFHVQQIAEQAGLNRTAVYRHFDDRADLDRAIRAHVLDGLTATLLPAVNLDGTVNEIIRRIVSTYVDWVVEHRALHAFAVHEVSGPAEQGADQIAAALAELLQTVIVVLGADLDDDERALVDPLAHGLVGAVFGAVRRWVSLEPRRPDADRVSELLAHSVWSLLDGHARRIGLHLDPDRPIVELLPAAE</sequence>
<dbReference type="Pfam" id="PF00440">
    <property type="entry name" value="TetR_N"/>
    <property type="match status" value="1"/>
</dbReference>
<dbReference type="InterPro" id="IPR036271">
    <property type="entry name" value="Tet_transcr_reg_TetR-rel_C_sf"/>
</dbReference>
<accession>A0ABP9PYC2</accession>
<dbReference type="SUPFAM" id="SSF48498">
    <property type="entry name" value="Tetracyclin repressor-like, C-terminal domain"/>
    <property type="match status" value="1"/>
</dbReference>
<keyword evidence="5" id="KW-1185">Reference proteome</keyword>
<dbReference type="InterPro" id="IPR050109">
    <property type="entry name" value="HTH-type_TetR-like_transc_reg"/>
</dbReference>
<dbReference type="Proteomes" id="UP001500221">
    <property type="component" value="Unassembled WGS sequence"/>
</dbReference>
<dbReference type="EMBL" id="BAABKG010000004">
    <property type="protein sequence ID" value="GAA5153084.1"/>
    <property type="molecule type" value="Genomic_DNA"/>
</dbReference>
<comment type="caution">
    <text evidence="4">The sequence shown here is derived from an EMBL/GenBank/DDBJ whole genome shotgun (WGS) entry which is preliminary data.</text>
</comment>
<evidence type="ECO:0000256" key="1">
    <source>
        <dbReference type="ARBA" id="ARBA00023125"/>
    </source>
</evidence>
<reference evidence="5" key="1">
    <citation type="journal article" date="2019" name="Int. J. Syst. Evol. Microbiol.">
        <title>The Global Catalogue of Microorganisms (GCM) 10K type strain sequencing project: providing services to taxonomists for standard genome sequencing and annotation.</title>
        <authorList>
            <consortium name="The Broad Institute Genomics Platform"/>
            <consortium name="The Broad Institute Genome Sequencing Center for Infectious Disease"/>
            <person name="Wu L."/>
            <person name="Ma J."/>
        </authorList>
    </citation>
    <scope>NUCLEOTIDE SEQUENCE [LARGE SCALE GENOMIC DNA]</scope>
    <source>
        <strain evidence="5">JCM 18459</strain>
    </source>
</reference>
<evidence type="ECO:0000259" key="3">
    <source>
        <dbReference type="PROSITE" id="PS50977"/>
    </source>
</evidence>
<dbReference type="PANTHER" id="PTHR30055:SF160">
    <property type="entry name" value="TRANSCRIPTIONAL REGULATORY PROTEIN (PROBABLY ASNC-FAMILY)-RELATED"/>
    <property type="match status" value="1"/>
</dbReference>
<dbReference type="InterPro" id="IPR009057">
    <property type="entry name" value="Homeodomain-like_sf"/>
</dbReference>
<dbReference type="SUPFAM" id="SSF46689">
    <property type="entry name" value="Homeodomain-like"/>
    <property type="match status" value="1"/>
</dbReference>
<gene>
    <name evidence="4" type="ORF">GCM10023340_34520</name>
</gene>
<organism evidence="4 5">
    <name type="scientific">Nocardioides marinquilinus</name>
    <dbReference type="NCBI Taxonomy" id="1210400"/>
    <lineage>
        <taxon>Bacteria</taxon>
        <taxon>Bacillati</taxon>
        <taxon>Actinomycetota</taxon>
        <taxon>Actinomycetes</taxon>
        <taxon>Propionibacteriales</taxon>
        <taxon>Nocardioidaceae</taxon>
        <taxon>Nocardioides</taxon>
    </lineage>
</organism>
<dbReference type="PANTHER" id="PTHR30055">
    <property type="entry name" value="HTH-TYPE TRANSCRIPTIONAL REGULATOR RUTR"/>
    <property type="match status" value="1"/>
</dbReference>
<keyword evidence="1 2" id="KW-0238">DNA-binding</keyword>
<dbReference type="RefSeq" id="WP_345461414.1">
    <property type="nucleotide sequence ID" value="NZ_BAABKG010000004.1"/>
</dbReference>
<feature type="domain" description="HTH tetR-type" evidence="3">
    <location>
        <begin position="17"/>
        <end position="78"/>
    </location>
</feature>
<proteinExistence type="predicted"/>
<evidence type="ECO:0000313" key="5">
    <source>
        <dbReference type="Proteomes" id="UP001500221"/>
    </source>
</evidence>
<feature type="DNA-binding region" description="H-T-H motif" evidence="2">
    <location>
        <begin position="41"/>
        <end position="60"/>
    </location>
</feature>
<name>A0ABP9PYC2_9ACTN</name>
<protein>
    <submittedName>
        <fullName evidence="4">TetR/AcrR family transcriptional regulator</fullName>
    </submittedName>
</protein>
<evidence type="ECO:0000256" key="2">
    <source>
        <dbReference type="PROSITE-ProRule" id="PRU00335"/>
    </source>
</evidence>